<dbReference type="NCBIfam" id="TIGR00196">
    <property type="entry name" value="yjeF_cterm"/>
    <property type="match status" value="1"/>
</dbReference>
<comment type="similarity">
    <text evidence="17">Belongs to the NnrD/CARKD family.</text>
</comment>
<feature type="binding site" evidence="18">
    <location>
        <begin position="59"/>
        <end position="63"/>
    </location>
    <ligand>
        <name>(6S)-NADPHX</name>
        <dbReference type="ChEBI" id="CHEBI:64076"/>
    </ligand>
</feature>
<keyword evidence="9 18" id="KW-0630">Potassium</keyword>
<keyword evidence="6 17" id="KW-0547">Nucleotide-binding</keyword>
<feature type="binding site" evidence="17">
    <location>
        <position position="442"/>
    </location>
    <ligand>
        <name>(6S)-NADPHX</name>
        <dbReference type="ChEBI" id="CHEBI:64076"/>
    </ligand>
</feature>
<evidence type="ECO:0000256" key="6">
    <source>
        <dbReference type="ARBA" id="ARBA00022741"/>
    </source>
</evidence>
<comment type="caution">
    <text evidence="22">The sequence shown here is derived from an EMBL/GenBank/DDBJ whole genome shotgun (WGS) entry which is preliminary data.</text>
</comment>
<feature type="binding site" evidence="18">
    <location>
        <position position="60"/>
    </location>
    <ligand>
        <name>K(+)</name>
        <dbReference type="ChEBI" id="CHEBI:29103"/>
    </ligand>
</feature>
<reference evidence="23" key="1">
    <citation type="journal article" date="2019" name="Int. J. Syst. Evol. Microbiol.">
        <title>The Global Catalogue of Microorganisms (GCM) 10K type strain sequencing project: providing services to taxonomists for standard genome sequencing and annotation.</title>
        <authorList>
            <consortium name="The Broad Institute Genomics Platform"/>
            <consortium name="The Broad Institute Genome Sequencing Center for Infectious Disease"/>
            <person name="Wu L."/>
            <person name="Ma J."/>
        </authorList>
    </citation>
    <scope>NUCLEOTIDE SEQUENCE [LARGE SCALE GENOMIC DNA]</scope>
    <source>
        <strain evidence="23">JCM 17924</strain>
    </source>
</reference>
<feature type="binding site" evidence="18">
    <location>
        <position position="157"/>
    </location>
    <ligand>
        <name>(6S)-NADPHX</name>
        <dbReference type="ChEBI" id="CHEBI:64076"/>
    </ligand>
</feature>
<feature type="binding site" evidence="18">
    <location>
        <position position="124"/>
    </location>
    <ligand>
        <name>K(+)</name>
        <dbReference type="ChEBI" id="CHEBI:29103"/>
    </ligand>
</feature>
<evidence type="ECO:0000256" key="4">
    <source>
        <dbReference type="ARBA" id="ARBA00009524"/>
    </source>
</evidence>
<keyword evidence="11 18" id="KW-0413">Isomerase</keyword>
<evidence type="ECO:0000256" key="9">
    <source>
        <dbReference type="ARBA" id="ARBA00022958"/>
    </source>
</evidence>
<comment type="similarity">
    <text evidence="18">Belongs to the NnrE/AIBP family.</text>
</comment>
<keyword evidence="12 17" id="KW-0456">Lyase</keyword>
<comment type="function">
    <text evidence="17">Catalyzes the dehydration of the S-form of NAD(P)HX at the expense of ADP, which is converted to AMP. Together with NAD(P)HX epimerase, which catalyzes the epimerization of the S- and R-forms, the enzyme allows the repair of both epimers of NAD(P)HX, a damaged form of NAD(P)H that is a result of enzymatic or heat-dependent hydration.</text>
</comment>
<feature type="domain" description="YjeF N-terminal" evidence="21">
    <location>
        <begin position="9"/>
        <end position="215"/>
    </location>
</feature>
<dbReference type="InterPro" id="IPR004443">
    <property type="entry name" value="YjeF_N_dom"/>
</dbReference>
<gene>
    <name evidence="18" type="primary">nnrE</name>
    <name evidence="17" type="synonym">nnrD</name>
    <name evidence="22" type="ORF">GCM10023186_14810</name>
</gene>
<dbReference type="PROSITE" id="PS51383">
    <property type="entry name" value="YJEF_C_3"/>
    <property type="match status" value="1"/>
</dbReference>
<feature type="binding site" evidence="17">
    <location>
        <begin position="412"/>
        <end position="416"/>
    </location>
    <ligand>
        <name>AMP</name>
        <dbReference type="ChEBI" id="CHEBI:456215"/>
    </ligand>
</feature>
<evidence type="ECO:0000313" key="23">
    <source>
        <dbReference type="Proteomes" id="UP001500454"/>
    </source>
</evidence>
<dbReference type="InterPro" id="IPR000631">
    <property type="entry name" value="CARKD"/>
</dbReference>
<dbReference type="Pfam" id="PF01256">
    <property type="entry name" value="Carb_kinase"/>
    <property type="match status" value="1"/>
</dbReference>
<dbReference type="Gene3D" id="3.40.1190.20">
    <property type="match status" value="1"/>
</dbReference>
<feature type="binding site" evidence="17">
    <location>
        <position position="323"/>
    </location>
    <ligand>
        <name>(6S)-NADPHX</name>
        <dbReference type="ChEBI" id="CHEBI:64076"/>
    </ligand>
</feature>
<comment type="cofactor">
    <cofactor evidence="18 19">
        <name>K(+)</name>
        <dbReference type="ChEBI" id="CHEBI:29103"/>
    </cofactor>
    <text evidence="18 19">Binds 1 potassium ion per subunit.</text>
</comment>
<accession>A0ABP8IXF9</accession>
<evidence type="ECO:0000256" key="13">
    <source>
        <dbReference type="ARBA" id="ARBA00023268"/>
    </source>
</evidence>
<feature type="binding site" evidence="17">
    <location>
        <position position="260"/>
    </location>
    <ligand>
        <name>(6S)-NADPHX</name>
        <dbReference type="ChEBI" id="CHEBI:64076"/>
    </ligand>
</feature>
<evidence type="ECO:0000256" key="7">
    <source>
        <dbReference type="ARBA" id="ARBA00022840"/>
    </source>
</evidence>
<dbReference type="Pfam" id="PF03853">
    <property type="entry name" value="YjeF_N"/>
    <property type="match status" value="1"/>
</dbReference>
<evidence type="ECO:0000256" key="18">
    <source>
        <dbReference type="HAMAP-Rule" id="MF_01966"/>
    </source>
</evidence>
<comment type="catalytic activity">
    <reaction evidence="1 18 19">
        <text>(6R)-NADHX = (6S)-NADHX</text>
        <dbReference type="Rhea" id="RHEA:32215"/>
        <dbReference type="ChEBI" id="CHEBI:64074"/>
        <dbReference type="ChEBI" id="CHEBI:64075"/>
        <dbReference type="EC" id="5.1.99.6"/>
    </reaction>
</comment>
<evidence type="ECO:0000256" key="14">
    <source>
        <dbReference type="ARBA" id="ARBA00025153"/>
    </source>
</evidence>
<evidence type="ECO:0000256" key="2">
    <source>
        <dbReference type="ARBA" id="ARBA00000909"/>
    </source>
</evidence>
<sequence length="508" mass="53624">MKLLTAAQIREADAATIAAEGIPSEALMERAATAFTNWLTERLGLKHPPQILVLCGPGNNGGDGLVAARLLHQRDYSVQVWLLPAAQYSPDWTTNRQRLPPAVPVLALDMHQLPPIEPGTVVVDALFGTGLNRPLTGLAAAVVQHLNDSQARVVSIDVPSGLLSDAPQPAGSAVVRARHTVTFELPKLAFLLPQFAAFVGEWHPVSIDLNPAFLAQVAADMALVDADFVAGRLPKRSRFAHKGTFGHALLLVGSRGKVGAGVLAARACLHGGVGLLTLAVPAAGYGVVQTAVPEAMCLPDDCKTHLTQLPDLAAYAAVGMGPGIGQHDDTRAVLEELLCTAPTRNQPLVLDADALNLLGANRSLLDLLPPDSVLTPHPKEFERLTEPARDDYHRLDLLRDFARRYQCYVVLKGAYSCLAAPDGHLYFNTTGNPGLATGGTGDVLTGLLTALRADRRLPVLDAVLLGVYAHGRAADLAVVHTGEAGLTAGALPAYIGLALQELTATELF</sequence>
<feature type="binding site" evidence="17">
    <location>
        <position position="377"/>
    </location>
    <ligand>
        <name>(6S)-NADPHX</name>
        <dbReference type="ChEBI" id="CHEBI:64076"/>
    </ligand>
</feature>
<evidence type="ECO:0000256" key="12">
    <source>
        <dbReference type="ARBA" id="ARBA00023239"/>
    </source>
</evidence>
<comment type="subunit">
    <text evidence="17">Homotetramer.</text>
</comment>
<evidence type="ECO:0000256" key="8">
    <source>
        <dbReference type="ARBA" id="ARBA00022857"/>
    </source>
</evidence>
<name>A0ABP8IXF9_9BACT</name>
<dbReference type="InterPro" id="IPR036652">
    <property type="entry name" value="YjeF_N_dom_sf"/>
</dbReference>
<evidence type="ECO:0000256" key="5">
    <source>
        <dbReference type="ARBA" id="ARBA00022723"/>
    </source>
</evidence>
<dbReference type="InterPro" id="IPR029056">
    <property type="entry name" value="Ribokinase-like"/>
</dbReference>
<evidence type="ECO:0000256" key="1">
    <source>
        <dbReference type="ARBA" id="ARBA00000013"/>
    </source>
</evidence>
<dbReference type="InterPro" id="IPR030677">
    <property type="entry name" value="Nnr"/>
</dbReference>
<dbReference type="Gene3D" id="3.40.50.10260">
    <property type="entry name" value="YjeF N-terminal domain"/>
    <property type="match status" value="1"/>
</dbReference>
<feature type="binding site" evidence="17">
    <location>
        <position position="441"/>
    </location>
    <ligand>
        <name>AMP</name>
        <dbReference type="ChEBI" id="CHEBI:456215"/>
    </ligand>
</feature>
<keyword evidence="5 18" id="KW-0479">Metal-binding</keyword>
<comment type="catalytic activity">
    <reaction evidence="16 17 19">
        <text>(6S)-NADPHX + ADP = AMP + phosphate + NADPH + H(+)</text>
        <dbReference type="Rhea" id="RHEA:32235"/>
        <dbReference type="ChEBI" id="CHEBI:15378"/>
        <dbReference type="ChEBI" id="CHEBI:43474"/>
        <dbReference type="ChEBI" id="CHEBI:57783"/>
        <dbReference type="ChEBI" id="CHEBI:64076"/>
        <dbReference type="ChEBI" id="CHEBI:456215"/>
        <dbReference type="ChEBI" id="CHEBI:456216"/>
        <dbReference type="EC" id="4.2.1.136"/>
    </reaction>
</comment>
<dbReference type="SUPFAM" id="SSF53613">
    <property type="entry name" value="Ribokinase-like"/>
    <property type="match status" value="1"/>
</dbReference>
<dbReference type="PROSITE" id="PS01050">
    <property type="entry name" value="YJEF_C_2"/>
    <property type="match status" value="1"/>
</dbReference>
<comment type="cofactor">
    <cofactor evidence="17">
        <name>Mg(2+)</name>
        <dbReference type="ChEBI" id="CHEBI:18420"/>
    </cofactor>
</comment>
<feature type="binding site" evidence="18">
    <location>
        <begin position="128"/>
        <end position="134"/>
    </location>
    <ligand>
        <name>(6S)-NADPHX</name>
        <dbReference type="ChEBI" id="CHEBI:64076"/>
    </ligand>
</feature>
<evidence type="ECO:0000256" key="3">
    <source>
        <dbReference type="ARBA" id="ARBA00006001"/>
    </source>
</evidence>
<dbReference type="HAMAP" id="MF_01966">
    <property type="entry name" value="NADHX_epimerase"/>
    <property type="match status" value="1"/>
</dbReference>
<evidence type="ECO:0000256" key="15">
    <source>
        <dbReference type="ARBA" id="ARBA00048238"/>
    </source>
</evidence>
<dbReference type="SUPFAM" id="SSF64153">
    <property type="entry name" value="YjeF N-terminal domain-like"/>
    <property type="match status" value="1"/>
</dbReference>
<proteinExistence type="inferred from homology"/>
<feature type="binding site" evidence="18">
    <location>
        <position position="160"/>
    </location>
    <ligand>
        <name>K(+)</name>
        <dbReference type="ChEBI" id="CHEBI:29103"/>
    </ligand>
</feature>
<keyword evidence="7 17" id="KW-0067">ATP-binding</keyword>
<dbReference type="EC" id="4.2.1.136" evidence="19"/>
<comment type="similarity">
    <text evidence="3 19">In the N-terminal section; belongs to the NnrE/AIBP family.</text>
</comment>
<protein>
    <recommendedName>
        <fullName evidence="19">Bifunctional NAD(P)H-hydrate repair enzyme</fullName>
    </recommendedName>
    <alternativeName>
        <fullName evidence="19">Nicotinamide nucleotide repair protein</fullName>
    </alternativeName>
    <domain>
        <recommendedName>
            <fullName evidence="19">ADP-dependent (S)-NAD(P)H-hydrate dehydratase</fullName>
            <ecNumber evidence="19">4.2.1.136</ecNumber>
        </recommendedName>
        <alternativeName>
            <fullName evidence="19">ADP-dependent NAD(P)HX dehydratase</fullName>
        </alternativeName>
    </domain>
    <domain>
        <recommendedName>
            <fullName evidence="19">NAD(P)H-hydrate epimerase</fullName>
            <ecNumber evidence="19">5.1.99.6</ecNumber>
        </recommendedName>
    </domain>
</protein>
<evidence type="ECO:0000259" key="20">
    <source>
        <dbReference type="PROSITE" id="PS51383"/>
    </source>
</evidence>
<evidence type="ECO:0000256" key="17">
    <source>
        <dbReference type="HAMAP-Rule" id="MF_01965"/>
    </source>
</evidence>
<comment type="function">
    <text evidence="18">Catalyzes the epimerization of the S- and R-forms of NAD(P)HX, a damaged form of NAD(P)H that is a result of enzymatic or heat-dependent hydration. This is a prerequisite for the S-specific NAD(P)H-hydrate dehydratase to allow the repair of both epimers of NAD(P)HX.</text>
</comment>
<evidence type="ECO:0000259" key="21">
    <source>
        <dbReference type="PROSITE" id="PS51385"/>
    </source>
</evidence>
<keyword evidence="8 17" id="KW-0521">NADP</keyword>
<keyword evidence="13" id="KW-0511">Multifunctional enzyme</keyword>
<dbReference type="EMBL" id="BAABHA010000002">
    <property type="protein sequence ID" value="GAA4378354.1"/>
    <property type="molecule type" value="Genomic_DNA"/>
</dbReference>
<dbReference type="HAMAP" id="MF_01965">
    <property type="entry name" value="NADHX_dehydratase"/>
    <property type="match status" value="1"/>
</dbReference>
<dbReference type="NCBIfam" id="TIGR00197">
    <property type="entry name" value="yjeF_nterm"/>
    <property type="match status" value="1"/>
</dbReference>
<dbReference type="Proteomes" id="UP001500454">
    <property type="component" value="Unassembled WGS sequence"/>
</dbReference>
<dbReference type="PANTHER" id="PTHR12592">
    <property type="entry name" value="ATP-DEPENDENT (S)-NAD(P)H-HYDRATE DEHYDRATASE FAMILY MEMBER"/>
    <property type="match status" value="1"/>
</dbReference>
<comment type="function">
    <text evidence="14 19">Bifunctional enzyme that catalyzes the epimerization of the S- and R-forms of NAD(P)HX and the dehydration of the S-form of NAD(P)HX at the expense of ADP, which is converted to AMP. This allows the repair of both epimers of NAD(P)HX, a damaged form of NAD(P)H that is a result of enzymatic or heat-dependent hydration.</text>
</comment>
<evidence type="ECO:0000256" key="10">
    <source>
        <dbReference type="ARBA" id="ARBA00023027"/>
    </source>
</evidence>
<dbReference type="PROSITE" id="PS51385">
    <property type="entry name" value="YJEF_N"/>
    <property type="match status" value="1"/>
</dbReference>
<keyword evidence="10 17" id="KW-0520">NAD</keyword>
<dbReference type="InterPro" id="IPR017953">
    <property type="entry name" value="Carbohydrate_kinase_pred_CS"/>
</dbReference>
<dbReference type="PIRSF" id="PIRSF017184">
    <property type="entry name" value="Nnr"/>
    <property type="match status" value="1"/>
</dbReference>
<evidence type="ECO:0000256" key="11">
    <source>
        <dbReference type="ARBA" id="ARBA00023235"/>
    </source>
</evidence>
<dbReference type="EC" id="5.1.99.6" evidence="19"/>
<evidence type="ECO:0000313" key="22">
    <source>
        <dbReference type="EMBL" id="GAA4378354.1"/>
    </source>
</evidence>
<organism evidence="22 23">
    <name type="scientific">Hymenobacter koreensis</name>
    <dbReference type="NCBI Taxonomy" id="1084523"/>
    <lineage>
        <taxon>Bacteria</taxon>
        <taxon>Pseudomonadati</taxon>
        <taxon>Bacteroidota</taxon>
        <taxon>Cytophagia</taxon>
        <taxon>Cytophagales</taxon>
        <taxon>Hymenobacteraceae</taxon>
        <taxon>Hymenobacter</taxon>
    </lineage>
</organism>
<comment type="caution">
    <text evidence="18">Lacks conserved residue(s) required for the propagation of feature annotation.</text>
</comment>
<evidence type="ECO:0000256" key="16">
    <source>
        <dbReference type="ARBA" id="ARBA00049209"/>
    </source>
</evidence>
<dbReference type="CDD" id="cd01171">
    <property type="entry name" value="YXKO-related"/>
    <property type="match status" value="1"/>
</dbReference>
<evidence type="ECO:0000256" key="19">
    <source>
        <dbReference type="PIRNR" id="PIRNR017184"/>
    </source>
</evidence>
<comment type="similarity">
    <text evidence="4 19">In the C-terminal section; belongs to the NnrD/CARKD family.</text>
</comment>
<dbReference type="PANTHER" id="PTHR12592:SF0">
    <property type="entry name" value="ATP-DEPENDENT (S)-NAD(P)H-HYDRATE DEHYDRATASE"/>
    <property type="match status" value="1"/>
</dbReference>
<keyword evidence="23" id="KW-1185">Reference proteome</keyword>
<dbReference type="RefSeq" id="WP_345222722.1">
    <property type="nucleotide sequence ID" value="NZ_BAABHA010000002.1"/>
</dbReference>
<comment type="catalytic activity">
    <reaction evidence="15 17 19">
        <text>(6S)-NADHX + ADP = AMP + phosphate + NADH + H(+)</text>
        <dbReference type="Rhea" id="RHEA:32223"/>
        <dbReference type="ChEBI" id="CHEBI:15378"/>
        <dbReference type="ChEBI" id="CHEBI:43474"/>
        <dbReference type="ChEBI" id="CHEBI:57945"/>
        <dbReference type="ChEBI" id="CHEBI:64074"/>
        <dbReference type="ChEBI" id="CHEBI:456215"/>
        <dbReference type="ChEBI" id="CHEBI:456216"/>
        <dbReference type="EC" id="4.2.1.136"/>
    </reaction>
</comment>
<feature type="domain" description="YjeF C-terminal" evidence="20">
    <location>
        <begin position="225"/>
        <end position="502"/>
    </location>
</feature>
<comment type="catalytic activity">
    <reaction evidence="2 18 19">
        <text>(6R)-NADPHX = (6S)-NADPHX</text>
        <dbReference type="Rhea" id="RHEA:32227"/>
        <dbReference type="ChEBI" id="CHEBI:64076"/>
        <dbReference type="ChEBI" id="CHEBI:64077"/>
        <dbReference type="EC" id="5.1.99.6"/>
    </reaction>
</comment>